<keyword evidence="2" id="KW-1133">Transmembrane helix</keyword>
<proteinExistence type="predicted"/>
<sequence length="533" mass="60268">MVLMYDPPVLTSPGPLLRKQKKNMRERFESLPKKDKSPLDDPLLFEHESDPHHEHKSASWPELFGDLVFVSIIAELSHLAIAEYSSDSGHHRRLLGGDDGDHNVYPFDWKSETSTCLAMILYGCMAWNNWILDMSYTTRFEKGNDIIGRFLSFAFMCCMVIFAGSVGTGFTRAYNMKCSTIAHGTATLLTILKYYRGICHNDGKDGRKDATALKKIMLPMLVDSSFYFIAGYEASLERLESAIYLCMTALLLRHFLVAFNWLVGGLEGEKYYKMATEFDPHYVTERFGLIMIIVLGESVLSVIAGVENSFEGNFDKIIIAFTVVFSNWWIYFDNLSENVVTYHVRGWLVVQAHQVLLISNCFVAAGLAVVLSNLDSPDPIKSGPKGLLFFSYAVVCYGQFLCRIVSAWSLGAMKANKKIFALRWFEAAVFVGFLIAFPFLQFDPSNRETINIVAIISVLRVIVDAISTYRDFYILTPFWEAENLLYARPLLKEGHYFRGKECSDQEIEDFFRHSNYGNSEDAGAEDGVSGILS</sequence>
<comment type="caution">
    <text evidence="3">The sequence shown here is derived from an EMBL/GenBank/DDBJ whole genome shotgun (WGS) entry which is preliminary data.</text>
</comment>
<feature type="transmembrane region" description="Helical" evidence="2">
    <location>
        <begin position="242"/>
        <end position="266"/>
    </location>
</feature>
<accession>A0A9W7L0Y8</accession>
<feature type="region of interest" description="Disordered" evidence="1">
    <location>
        <begin position="13"/>
        <end position="49"/>
    </location>
</feature>
<evidence type="ECO:0000256" key="2">
    <source>
        <dbReference type="SAM" id="Phobius"/>
    </source>
</evidence>
<dbReference type="Proteomes" id="UP001165082">
    <property type="component" value="Unassembled WGS sequence"/>
</dbReference>
<protein>
    <submittedName>
        <fullName evidence="3">Uncharacterized protein</fullName>
    </submittedName>
</protein>
<keyword evidence="2" id="KW-0472">Membrane</keyword>
<dbReference type="EMBL" id="BRXZ01008041">
    <property type="protein sequence ID" value="GMI20324.1"/>
    <property type="molecule type" value="Genomic_DNA"/>
</dbReference>
<name>A0A9W7L0Y8_9STRA</name>
<reference evidence="3" key="1">
    <citation type="submission" date="2022-07" db="EMBL/GenBank/DDBJ databases">
        <title>Genome analysis of Parmales, a sister group of diatoms, reveals the evolutionary specialization of diatoms from phago-mixotrophs to photoautotrophs.</title>
        <authorList>
            <person name="Ban H."/>
            <person name="Sato S."/>
            <person name="Yoshikawa S."/>
            <person name="Kazumasa Y."/>
            <person name="Nakamura Y."/>
            <person name="Ichinomiya M."/>
            <person name="Saitoh K."/>
            <person name="Sato N."/>
            <person name="Blanc-Mathieu R."/>
            <person name="Endo H."/>
            <person name="Kuwata A."/>
            <person name="Ogata H."/>
        </authorList>
    </citation>
    <scope>NUCLEOTIDE SEQUENCE</scope>
</reference>
<evidence type="ECO:0000313" key="4">
    <source>
        <dbReference type="Proteomes" id="UP001165082"/>
    </source>
</evidence>
<dbReference type="PANTHER" id="PTHR36840:SF1">
    <property type="entry name" value="BLL5714 PROTEIN"/>
    <property type="match status" value="1"/>
</dbReference>
<feature type="transmembrane region" description="Helical" evidence="2">
    <location>
        <begin position="146"/>
        <end position="168"/>
    </location>
</feature>
<dbReference type="PANTHER" id="PTHR36840">
    <property type="entry name" value="BLL5714 PROTEIN"/>
    <property type="match status" value="1"/>
</dbReference>
<evidence type="ECO:0000256" key="1">
    <source>
        <dbReference type="SAM" id="MobiDB-lite"/>
    </source>
</evidence>
<dbReference type="AlphaFoldDB" id="A0A9W7L0Y8"/>
<feature type="transmembrane region" description="Helical" evidence="2">
    <location>
        <begin position="386"/>
        <end position="408"/>
    </location>
</feature>
<feature type="transmembrane region" description="Helical" evidence="2">
    <location>
        <begin position="355"/>
        <end position="374"/>
    </location>
</feature>
<dbReference type="OrthoDB" id="191995at2759"/>
<dbReference type="InterPro" id="IPR010640">
    <property type="entry name" value="Low_temperature_requirement_A"/>
</dbReference>
<gene>
    <name evidence="3" type="ORF">TrRE_jg6669</name>
</gene>
<dbReference type="Pfam" id="PF06772">
    <property type="entry name" value="LtrA"/>
    <property type="match status" value="1"/>
</dbReference>
<feature type="transmembrane region" description="Helical" evidence="2">
    <location>
        <begin position="317"/>
        <end position="334"/>
    </location>
</feature>
<organism evidence="3 4">
    <name type="scientific">Triparma retinervis</name>
    <dbReference type="NCBI Taxonomy" id="2557542"/>
    <lineage>
        <taxon>Eukaryota</taxon>
        <taxon>Sar</taxon>
        <taxon>Stramenopiles</taxon>
        <taxon>Ochrophyta</taxon>
        <taxon>Bolidophyceae</taxon>
        <taxon>Parmales</taxon>
        <taxon>Triparmaceae</taxon>
        <taxon>Triparma</taxon>
    </lineage>
</organism>
<feature type="transmembrane region" description="Helical" evidence="2">
    <location>
        <begin position="287"/>
        <end position="305"/>
    </location>
</feature>
<evidence type="ECO:0000313" key="3">
    <source>
        <dbReference type="EMBL" id="GMI20324.1"/>
    </source>
</evidence>
<feature type="transmembrane region" description="Helical" evidence="2">
    <location>
        <begin position="420"/>
        <end position="440"/>
    </location>
</feature>
<keyword evidence="2" id="KW-0812">Transmembrane</keyword>
<keyword evidence="4" id="KW-1185">Reference proteome</keyword>
<feature type="compositionally biased region" description="Basic and acidic residues" evidence="1">
    <location>
        <begin position="23"/>
        <end position="49"/>
    </location>
</feature>